<evidence type="ECO:0000313" key="7">
    <source>
        <dbReference type="Proteomes" id="UP000298787"/>
    </source>
</evidence>
<dbReference type="GO" id="GO:0016567">
    <property type="term" value="P:protein ubiquitination"/>
    <property type="evidence" value="ECO:0007669"/>
    <property type="project" value="UniProtKB-UniPathway"/>
</dbReference>
<dbReference type="Proteomes" id="UP000298787">
    <property type="component" value="Chromosome 7"/>
</dbReference>
<keyword evidence="3 4" id="KW-0040">ANK repeat</keyword>
<dbReference type="SMART" id="SM00248">
    <property type="entry name" value="ANK"/>
    <property type="match status" value="22"/>
</dbReference>
<dbReference type="InterPro" id="IPR036036">
    <property type="entry name" value="SOCS_box-like_dom_sf"/>
</dbReference>
<feature type="repeat" description="ANK" evidence="4">
    <location>
        <begin position="308"/>
        <end position="340"/>
    </location>
</feature>
<dbReference type="Gene3D" id="3.30.505.10">
    <property type="entry name" value="SH2 domain"/>
    <property type="match status" value="1"/>
</dbReference>
<comment type="pathway">
    <text evidence="1">Protein modification; protein ubiquitination.</text>
</comment>
<feature type="repeat" description="ANK" evidence="4">
    <location>
        <begin position="797"/>
        <end position="829"/>
    </location>
</feature>
<feature type="repeat" description="ANK" evidence="4">
    <location>
        <begin position="210"/>
        <end position="242"/>
    </location>
</feature>
<dbReference type="SUPFAM" id="SSF158235">
    <property type="entry name" value="SOCS box-like"/>
    <property type="match status" value="2"/>
</dbReference>
<dbReference type="PROSITE" id="PS50297">
    <property type="entry name" value="ANK_REP_REGION"/>
    <property type="match status" value="10"/>
</dbReference>
<dbReference type="SUPFAM" id="SSF48403">
    <property type="entry name" value="Ankyrin repeat"/>
    <property type="match status" value="2"/>
</dbReference>
<dbReference type="InterPro" id="IPR001496">
    <property type="entry name" value="SOCS_box"/>
</dbReference>
<feature type="repeat" description="ANK" evidence="4">
    <location>
        <begin position="731"/>
        <end position="763"/>
    </location>
</feature>
<feature type="repeat" description="ANK" evidence="4">
    <location>
        <begin position="665"/>
        <end position="697"/>
    </location>
</feature>
<sequence length="1128" mass="125064">MNTYEEYEEEELNDYIIQLSIQDSCQDAFLKSAASLAAVTDENLRVLAAIEQGDVWVLREMLRHTFAFRESDSRGWLPIHRAASQPVLEVLETVLRLASQGLSLEERTVVGGETPLTLAVKAGLVQNVKSLLQYGASPHNTNSKNESPLLLAVRANSYEMTYTLVANGAWVEQVCRKKWTAMHEAAKVGNADILMLLLRNGGRVNHKDVLGVTPLSVAAEHGHFHVTEILVNCGSRVNSQACNGESILLDAAGSGNTACIQLLLNNGADPNLPSMIGHLPIHKAAYAGHYDALKILIPLTNKKSIKEAGQSPVHSAADGGQSSCLELLLAHGFDVNYRMNTRNSDNYRDMRKSALYFAVSNGDEECTKLLLAAGAKTDLDPLCCLLVAVRSGRYEIVKLLLAAKADVNCYFTVVSDTVFPTALQYCLKDEVMMRLLLNNGYKVEMCFQCHHDNATDAADEVEGKIPFCEFMSLCCIMDLSGNVVRILLDYVSHVRICSKLRLILERQTEWPEICNILSSPRSLRHLCRLVIRRCLTLKRLNKPEIMNSQIFPPRLKSFIQRMDAADEMDEDELLDYDVQISIQESCQRGQLTGSERSEALKLVEAIKQGDMLALQELCDFPVAFSQVDECGWYPLHRAVVQPLVPVLEMVLYASFRLTLEEKTSEGETFLTLAVKAGLLENVKMLLDHGASPHTTNSKNESPLLLAVRAGSYLMVSSLIAGGAQVEQVCQKKWTAMHEASRAGCVHVMELLLQNGGLVSETDQHGVTPLGIAAEYSHPEVLELLIKHGADVNAQAPNGDSVLYDAAGSGNPDCIEILLQHGANPNIRNLSSQLPIHHAAYEGHYLALRILIPITTRRALRLSGHSPVHSAADGGHIHCLELLLQKGFNVNALLDPHISDNYGDMRRSPLYFAVSNGDATCTEILLKSGANPDLDPLRCLLVAVRSGCYEIVKLLLAAKANVNCYFTVVNDTVFPTALQYCLKDEVMLRLLLNNGYNAEKSFCCNHDDDWEDLIQSDYSEQEEKVPFCDFVSVSWLGNLVGRIVSILLDYVGQVSICGKLTKILEKHKEWPHIRWTLCNPRSLSHLSRVVIRKHLNCSDLMSVQLPNRLKDYLLFKENDLYSRIICGED</sequence>
<keyword evidence="7" id="KW-1185">Reference proteome</keyword>
<dbReference type="PANTHER" id="PTHR24198:SF187">
    <property type="entry name" value="ANKYRIN REPEAT AND SOCS BOX CONTAINING 15"/>
    <property type="match status" value="1"/>
</dbReference>
<dbReference type="PANTHER" id="PTHR24198">
    <property type="entry name" value="ANKYRIN REPEAT AND PROTEIN KINASE DOMAIN-CONTAINING PROTEIN"/>
    <property type="match status" value="1"/>
</dbReference>
<feature type="repeat" description="ANK" evidence="4">
    <location>
        <begin position="111"/>
        <end position="143"/>
    </location>
</feature>
<dbReference type="PROSITE" id="PS50088">
    <property type="entry name" value="ANK_REPEAT"/>
    <property type="match status" value="12"/>
</dbReference>
<dbReference type="STRING" id="240159.A0A4U5UGP0"/>
<evidence type="ECO:0000259" key="5">
    <source>
        <dbReference type="PROSITE" id="PS50225"/>
    </source>
</evidence>
<dbReference type="InterPro" id="IPR002110">
    <property type="entry name" value="Ankyrin_rpt"/>
</dbReference>
<evidence type="ECO:0000256" key="3">
    <source>
        <dbReference type="ARBA" id="ARBA00023043"/>
    </source>
</evidence>
<feature type="repeat" description="ANK" evidence="4">
    <location>
        <begin position="862"/>
        <end position="894"/>
    </location>
</feature>
<proteinExistence type="predicted"/>
<dbReference type="Pfam" id="PF12796">
    <property type="entry name" value="Ank_2"/>
    <property type="match status" value="5"/>
</dbReference>
<dbReference type="SMART" id="SM00969">
    <property type="entry name" value="SOCS_box"/>
    <property type="match status" value="2"/>
</dbReference>
<evidence type="ECO:0000313" key="6">
    <source>
        <dbReference type="EMBL" id="TKS73847.1"/>
    </source>
</evidence>
<dbReference type="AlphaFoldDB" id="A0A4U5UGP0"/>
<feature type="repeat" description="ANK" evidence="4">
    <location>
        <begin position="350"/>
        <end position="382"/>
    </location>
</feature>
<dbReference type="GO" id="GO:0035556">
    <property type="term" value="P:intracellular signal transduction"/>
    <property type="evidence" value="ECO:0007669"/>
    <property type="project" value="InterPro"/>
</dbReference>
<name>A0A4U5UGP0_COLLU</name>
<dbReference type="EMBL" id="CM014084">
    <property type="protein sequence ID" value="TKS73847.1"/>
    <property type="molecule type" value="Genomic_DNA"/>
</dbReference>
<dbReference type="InterPro" id="IPR036770">
    <property type="entry name" value="Ankyrin_rpt-contain_sf"/>
</dbReference>
<feature type="repeat" description="ANK" evidence="4">
    <location>
        <begin position="764"/>
        <end position="796"/>
    </location>
</feature>
<feature type="domain" description="SOCS box" evidence="5">
    <location>
        <begin position="1078"/>
        <end position="1112"/>
    </location>
</feature>
<keyword evidence="2" id="KW-0677">Repeat</keyword>
<dbReference type="SMART" id="SM00253">
    <property type="entry name" value="SOCS"/>
    <property type="match status" value="2"/>
</dbReference>
<dbReference type="PROSITE" id="PS50225">
    <property type="entry name" value="SOCS"/>
    <property type="match status" value="2"/>
</dbReference>
<dbReference type="UniPathway" id="UPA00143"/>
<evidence type="ECO:0000256" key="1">
    <source>
        <dbReference type="ARBA" id="ARBA00004906"/>
    </source>
</evidence>
<dbReference type="PRINTS" id="PR01415">
    <property type="entry name" value="ANKYRIN"/>
</dbReference>
<evidence type="ECO:0000256" key="4">
    <source>
        <dbReference type="PROSITE-ProRule" id="PRU00023"/>
    </source>
</evidence>
<dbReference type="InterPro" id="IPR036860">
    <property type="entry name" value="SH2_dom_sf"/>
</dbReference>
<protein>
    <submittedName>
        <fullName evidence="6">Ankyrin repeat and SOCS box protein 15</fullName>
    </submittedName>
</protein>
<dbReference type="Pfam" id="PF00023">
    <property type="entry name" value="Ank"/>
    <property type="match status" value="4"/>
</dbReference>
<gene>
    <name evidence="6" type="ORF">D9C73_007928</name>
</gene>
<feature type="repeat" description="ANK" evidence="4">
    <location>
        <begin position="904"/>
        <end position="936"/>
    </location>
</feature>
<dbReference type="Pfam" id="PF07525">
    <property type="entry name" value="SOCS_box"/>
    <property type="match status" value="2"/>
</dbReference>
<reference evidence="6 7" key="1">
    <citation type="submission" date="2019-01" db="EMBL/GenBank/DDBJ databases">
        <title>Genome Assembly of Collichthys lucidus.</title>
        <authorList>
            <person name="Cai M."/>
            <person name="Xiao S."/>
        </authorList>
    </citation>
    <scope>NUCLEOTIDE SEQUENCE [LARGE SCALE GENOMIC DNA]</scope>
    <source>
        <strain evidence="6">JT15FE1705JMU</strain>
        <tissue evidence="6">Muscle</tissue>
    </source>
</reference>
<dbReference type="Gene3D" id="1.25.40.20">
    <property type="entry name" value="Ankyrin repeat-containing domain"/>
    <property type="match status" value="4"/>
</dbReference>
<organism evidence="6 7">
    <name type="scientific">Collichthys lucidus</name>
    <name type="common">Big head croaker</name>
    <name type="synonym">Sciaena lucida</name>
    <dbReference type="NCBI Taxonomy" id="240159"/>
    <lineage>
        <taxon>Eukaryota</taxon>
        <taxon>Metazoa</taxon>
        <taxon>Chordata</taxon>
        <taxon>Craniata</taxon>
        <taxon>Vertebrata</taxon>
        <taxon>Euteleostomi</taxon>
        <taxon>Actinopterygii</taxon>
        <taxon>Neopterygii</taxon>
        <taxon>Teleostei</taxon>
        <taxon>Neoteleostei</taxon>
        <taxon>Acanthomorphata</taxon>
        <taxon>Eupercaria</taxon>
        <taxon>Sciaenidae</taxon>
        <taxon>Collichthys</taxon>
    </lineage>
</organism>
<feature type="repeat" description="ANK" evidence="4">
    <location>
        <begin position="243"/>
        <end position="275"/>
    </location>
</feature>
<feature type="repeat" description="ANK" evidence="4">
    <location>
        <begin position="177"/>
        <end position="209"/>
    </location>
</feature>
<accession>A0A4U5UGP0</accession>
<evidence type="ECO:0000256" key="2">
    <source>
        <dbReference type="ARBA" id="ARBA00022737"/>
    </source>
</evidence>
<feature type="domain" description="SOCS box" evidence="5">
    <location>
        <begin position="518"/>
        <end position="565"/>
    </location>
</feature>